<gene>
    <name evidence="2" type="ORF">V4C55_19185</name>
</gene>
<reference evidence="2 3" key="1">
    <citation type="submission" date="2024-01" db="EMBL/GenBank/DDBJ databases">
        <title>The diversity of rhizobia nodulating Mimosa spp. in eleven states of Brazil covering several biomes is determined by host plant, location, and edaphic factors.</title>
        <authorList>
            <person name="Rouws L."/>
            <person name="Barauna A."/>
            <person name="Beukes C."/>
            <person name="De Faria S.M."/>
            <person name="Gross E."/>
            <person name="Dos Reis Junior F.B."/>
            <person name="Simon M."/>
            <person name="Maluk M."/>
            <person name="Odee D.W."/>
            <person name="Kenicer G."/>
            <person name="Young J.P.W."/>
            <person name="Reis V.M."/>
            <person name="Zilli J."/>
            <person name="James E.K."/>
        </authorList>
    </citation>
    <scope>NUCLEOTIDE SEQUENCE [LARGE SCALE GENOMIC DNA]</scope>
    <source>
        <strain evidence="2 3">JPY77</strain>
    </source>
</reference>
<protein>
    <submittedName>
        <fullName evidence="2">Gamma-glutamylcyclotransferase family protein</fullName>
    </submittedName>
</protein>
<evidence type="ECO:0000313" key="2">
    <source>
        <dbReference type="EMBL" id="MEM5287859.1"/>
    </source>
</evidence>
<keyword evidence="3" id="KW-1185">Reference proteome</keyword>
<comment type="caution">
    <text evidence="2">The sequence shown here is derived from an EMBL/GenBank/DDBJ whole genome shotgun (WGS) entry which is preliminary data.</text>
</comment>
<dbReference type="Proteomes" id="UP001494588">
    <property type="component" value="Unassembled WGS sequence"/>
</dbReference>
<evidence type="ECO:0000259" key="1">
    <source>
        <dbReference type="Pfam" id="PF06094"/>
    </source>
</evidence>
<dbReference type="InterPro" id="IPR009288">
    <property type="entry name" value="AIG2-like_dom"/>
</dbReference>
<dbReference type="Gene3D" id="3.10.490.10">
    <property type="entry name" value="Gamma-glutamyl cyclotransferase-like"/>
    <property type="match status" value="1"/>
</dbReference>
<evidence type="ECO:0000313" key="3">
    <source>
        <dbReference type="Proteomes" id="UP001494588"/>
    </source>
</evidence>
<feature type="domain" description="Gamma-glutamylcyclotransferase AIG2-like" evidence="1">
    <location>
        <begin position="14"/>
        <end position="119"/>
    </location>
</feature>
<dbReference type="InterPro" id="IPR036568">
    <property type="entry name" value="GGCT-like_sf"/>
</dbReference>
<accession>A0ABU9QEH6</accession>
<dbReference type="CDD" id="cd06661">
    <property type="entry name" value="GGCT_like"/>
    <property type="match status" value="1"/>
</dbReference>
<dbReference type="EMBL" id="JAZHGC010000015">
    <property type="protein sequence ID" value="MEM5287859.1"/>
    <property type="molecule type" value="Genomic_DNA"/>
</dbReference>
<dbReference type="RefSeq" id="WP_201651546.1">
    <property type="nucleotide sequence ID" value="NZ_CAJHCS010000013.1"/>
</dbReference>
<sequence>MNTPQTPDTSVVYLFSYGTLQDRNVQISSFGRELVGRADALPGYAQTLLAIADPKVVEISGKTHHPVVRPSGNPADEVAGTVFEITAQELAAADEYEVDDYKRVLVTLKSGLEAWVYIAA</sequence>
<dbReference type="InterPro" id="IPR013024">
    <property type="entry name" value="GGCT-like"/>
</dbReference>
<name>A0ABU9QEH6_9BURK</name>
<dbReference type="Pfam" id="PF06094">
    <property type="entry name" value="GGACT"/>
    <property type="match status" value="1"/>
</dbReference>
<proteinExistence type="predicted"/>
<dbReference type="SUPFAM" id="SSF110857">
    <property type="entry name" value="Gamma-glutamyl cyclotransferase-like"/>
    <property type="match status" value="1"/>
</dbReference>
<organism evidence="2 3">
    <name type="scientific">Paraburkholderia sabiae</name>
    <dbReference type="NCBI Taxonomy" id="273251"/>
    <lineage>
        <taxon>Bacteria</taxon>
        <taxon>Pseudomonadati</taxon>
        <taxon>Pseudomonadota</taxon>
        <taxon>Betaproteobacteria</taxon>
        <taxon>Burkholderiales</taxon>
        <taxon>Burkholderiaceae</taxon>
        <taxon>Paraburkholderia</taxon>
    </lineage>
</organism>